<keyword evidence="3" id="KW-1185">Reference proteome</keyword>
<dbReference type="EMBL" id="JACIBY010000018">
    <property type="protein sequence ID" value="MBB3841551.1"/>
    <property type="molecule type" value="Genomic_DNA"/>
</dbReference>
<sequence>MKALISTSSPLCRYSMAAKTTCCFFYLFCGVFVQFSNAQTVDGLRVGLKGGAVYSGIGALQTTILSEPFFTNYTLNNNRKWGFTAGFGINWELKNTIASLNFDVLYSQQGSELAFNNLEKDFNYTLQFNYRYLNFPLMLKLYPFEKVHDGLHGFNVGVGPQLGLNLTPEKINYTSGGTGKLPAFGSDLEQQQQLRNVLKGKNNLGLNFQLGYEFVGLGLNLEARYHYGLTDIVHTEANAYNFIENKNTNNTIQFTLGWEFMSSYPKKRVLLIKKPRS</sequence>
<dbReference type="RefSeq" id="WP_183979303.1">
    <property type="nucleotide sequence ID" value="NZ_JACIBY010000018.1"/>
</dbReference>
<organism evidence="2 3">
    <name type="scientific">Runella defluvii</name>
    <dbReference type="NCBI Taxonomy" id="370973"/>
    <lineage>
        <taxon>Bacteria</taxon>
        <taxon>Pseudomonadati</taxon>
        <taxon>Bacteroidota</taxon>
        <taxon>Cytophagia</taxon>
        <taxon>Cytophagales</taxon>
        <taxon>Spirosomataceae</taxon>
        <taxon>Runella</taxon>
    </lineage>
</organism>
<evidence type="ECO:0000259" key="1">
    <source>
        <dbReference type="Pfam" id="PF13568"/>
    </source>
</evidence>
<name>A0A7W5ZRF3_9BACT</name>
<dbReference type="InterPro" id="IPR025665">
    <property type="entry name" value="Beta-barrel_OMP_2"/>
</dbReference>
<reference evidence="2 3" key="1">
    <citation type="submission" date="2020-08" db="EMBL/GenBank/DDBJ databases">
        <title>Genomic Encyclopedia of Type Strains, Phase IV (KMG-IV): sequencing the most valuable type-strain genomes for metagenomic binning, comparative biology and taxonomic classification.</title>
        <authorList>
            <person name="Goeker M."/>
        </authorList>
    </citation>
    <scope>NUCLEOTIDE SEQUENCE [LARGE SCALE GENOMIC DNA]</scope>
    <source>
        <strain evidence="2 3">DSM 17976</strain>
    </source>
</reference>
<gene>
    <name evidence="2" type="ORF">FHS57_005579</name>
</gene>
<comment type="caution">
    <text evidence="2">The sequence shown here is derived from an EMBL/GenBank/DDBJ whole genome shotgun (WGS) entry which is preliminary data.</text>
</comment>
<evidence type="ECO:0000313" key="2">
    <source>
        <dbReference type="EMBL" id="MBB3841551.1"/>
    </source>
</evidence>
<dbReference type="AlphaFoldDB" id="A0A7W5ZRF3"/>
<feature type="domain" description="Outer membrane protein beta-barrel" evidence="1">
    <location>
        <begin position="38"/>
        <end position="232"/>
    </location>
</feature>
<dbReference type="Pfam" id="PF13568">
    <property type="entry name" value="OMP_b-brl_2"/>
    <property type="match status" value="1"/>
</dbReference>
<dbReference type="Proteomes" id="UP000541352">
    <property type="component" value="Unassembled WGS sequence"/>
</dbReference>
<evidence type="ECO:0000313" key="3">
    <source>
        <dbReference type="Proteomes" id="UP000541352"/>
    </source>
</evidence>
<protein>
    <recommendedName>
        <fullName evidence="1">Outer membrane protein beta-barrel domain-containing protein</fullName>
    </recommendedName>
</protein>
<accession>A0A7W5ZRF3</accession>
<proteinExistence type="predicted"/>